<dbReference type="AlphaFoldDB" id="V6LIP0"/>
<keyword evidence="1" id="KW-0472">Membrane</keyword>
<proteinExistence type="predicted"/>
<accession>V6LIP0</accession>
<feature type="transmembrane region" description="Helical" evidence="1">
    <location>
        <begin position="12"/>
        <end position="37"/>
    </location>
</feature>
<feature type="transmembrane region" description="Helical" evidence="1">
    <location>
        <begin position="68"/>
        <end position="90"/>
    </location>
</feature>
<keyword evidence="1 2" id="KW-0812">Transmembrane</keyword>
<name>V6LIP0_9EUKA</name>
<evidence type="ECO:0000313" key="2">
    <source>
        <dbReference type="EMBL" id="EST44178.1"/>
    </source>
</evidence>
<keyword evidence="1" id="KW-1133">Transmembrane helix</keyword>
<sequence>MEGFTQKDLVVGVHVIVDLVRLGGVLWLLLVLLLVTVVGGNGFSLHLLRLGLLVRLLLLLLKLDRGLVLLRLCLSSELLLLLLPFEVFLLQSQPLGLLEGLLLSEPLLLVRQLQPLRICEVWQDRRRHRLGLHQLLLGHVWGEFERIKQVLRAQVLHVERLRVGVQLLQLLEEGLDLADVRDERVELLLLLQDVAVGRLELVQVVYACVFARVGVHIALLAETVNDRNLLLLLVLQLLQQLLHFLAGLQIVEVLRVPHRLLRLCEGTLRAGKLLQRCLARLENLAVDLAVGLQEQLDLLDVVLERLVELVDLLVCG</sequence>
<reference evidence="2" key="1">
    <citation type="journal article" date="2014" name="PLoS Genet.">
        <title>The Genome of Spironucleus salmonicida Highlights a Fish Pathogen Adapted to Fluctuating Environments.</title>
        <authorList>
            <person name="Xu F."/>
            <person name="Jerlstrom-Hultqvist J."/>
            <person name="Einarsson E."/>
            <person name="Astvaldsson A."/>
            <person name="Svard S.G."/>
            <person name="Andersson J.O."/>
        </authorList>
    </citation>
    <scope>NUCLEOTIDE SEQUENCE</scope>
</reference>
<gene>
    <name evidence="2" type="ORF">SS50377_15982</name>
</gene>
<evidence type="ECO:0000256" key="1">
    <source>
        <dbReference type="SAM" id="Phobius"/>
    </source>
</evidence>
<organism evidence="2">
    <name type="scientific">Spironucleus salmonicida</name>
    <dbReference type="NCBI Taxonomy" id="348837"/>
    <lineage>
        <taxon>Eukaryota</taxon>
        <taxon>Metamonada</taxon>
        <taxon>Diplomonadida</taxon>
        <taxon>Hexamitidae</taxon>
        <taxon>Hexamitinae</taxon>
        <taxon>Spironucleus</taxon>
    </lineage>
</organism>
<protein>
    <submittedName>
        <fullName evidence="2">Transmembrane domain-containing protein</fullName>
    </submittedName>
</protein>
<dbReference type="EMBL" id="KI546124">
    <property type="protein sequence ID" value="EST44178.1"/>
    <property type="molecule type" value="Genomic_DNA"/>
</dbReference>